<evidence type="ECO:0000256" key="4">
    <source>
        <dbReference type="SAM" id="MobiDB-lite"/>
    </source>
</evidence>
<organism evidence="7 8">
    <name type="scientific">Starmerella bacillaris</name>
    <name type="common">Yeast</name>
    <name type="synonym">Candida zemplinina</name>
    <dbReference type="NCBI Taxonomy" id="1247836"/>
    <lineage>
        <taxon>Eukaryota</taxon>
        <taxon>Fungi</taxon>
        <taxon>Dikarya</taxon>
        <taxon>Ascomycota</taxon>
        <taxon>Saccharomycotina</taxon>
        <taxon>Dipodascomycetes</taxon>
        <taxon>Dipodascales</taxon>
        <taxon>Trichomonascaceae</taxon>
        <taxon>Starmerella</taxon>
    </lineage>
</organism>
<feature type="region of interest" description="Disordered" evidence="4">
    <location>
        <begin position="373"/>
        <end position="404"/>
    </location>
</feature>
<evidence type="ECO:0000313" key="8">
    <source>
        <dbReference type="Proteomes" id="UP001362899"/>
    </source>
</evidence>
<feature type="domain" description="MIOS-like alpha-solenoid" evidence="6">
    <location>
        <begin position="418"/>
        <end position="652"/>
    </location>
</feature>
<proteinExistence type="inferred from homology"/>
<keyword evidence="3" id="KW-0677">Repeat</keyword>
<dbReference type="InterPro" id="IPR049092">
    <property type="entry name" value="MIOS_a-sol"/>
</dbReference>
<evidence type="ECO:0000256" key="2">
    <source>
        <dbReference type="ARBA" id="ARBA00022574"/>
    </source>
</evidence>
<feature type="domain" description="GATOR2 complex protein MIO zinc-ribbon like" evidence="5">
    <location>
        <begin position="797"/>
        <end position="864"/>
    </location>
</feature>
<dbReference type="Pfam" id="PF21719">
    <property type="entry name" value="MIOS_a-sol"/>
    <property type="match status" value="1"/>
</dbReference>
<feature type="compositionally biased region" description="Basic and acidic residues" evidence="4">
    <location>
        <begin position="391"/>
        <end position="404"/>
    </location>
</feature>
<accession>A0AAV5RKU3</accession>
<reference evidence="7 8" key="1">
    <citation type="journal article" date="2023" name="Elife">
        <title>Identification of key yeast species and microbe-microbe interactions impacting larval growth of Drosophila in the wild.</title>
        <authorList>
            <person name="Mure A."/>
            <person name="Sugiura Y."/>
            <person name="Maeda R."/>
            <person name="Honda K."/>
            <person name="Sakurai N."/>
            <person name="Takahashi Y."/>
            <person name="Watada M."/>
            <person name="Katoh T."/>
            <person name="Gotoh A."/>
            <person name="Gotoh Y."/>
            <person name="Taniguchi I."/>
            <person name="Nakamura K."/>
            <person name="Hayashi T."/>
            <person name="Katayama T."/>
            <person name="Uemura T."/>
            <person name="Hattori Y."/>
        </authorList>
    </citation>
    <scope>NUCLEOTIDE SEQUENCE [LARGE SCALE GENOMIC DNA]</scope>
    <source>
        <strain evidence="7 8">SB-73</strain>
    </source>
</reference>
<gene>
    <name evidence="7" type="ORF">DASB73_031320</name>
</gene>
<dbReference type="PANTHER" id="PTHR16453">
    <property type="entry name" value="WD40 DOMAIN-CONTAINING PROTEIN MIO FAMILY MEMBER"/>
    <property type="match status" value="1"/>
</dbReference>
<dbReference type="InterPro" id="IPR031488">
    <property type="entry name" value="Zn_ribbon_mio"/>
</dbReference>
<dbReference type="AlphaFoldDB" id="A0AAV5RKU3"/>
<protein>
    <submittedName>
        <fullName evidence="7">Sea4 protein</fullName>
    </submittedName>
</protein>
<dbReference type="EMBL" id="BTGC01000008">
    <property type="protein sequence ID" value="GMM52169.1"/>
    <property type="molecule type" value="Genomic_DNA"/>
</dbReference>
<feature type="compositionally biased region" description="Acidic residues" evidence="4">
    <location>
        <begin position="374"/>
        <end position="390"/>
    </location>
</feature>
<dbReference type="GO" id="GO:1904263">
    <property type="term" value="P:positive regulation of TORC1 signaling"/>
    <property type="evidence" value="ECO:0007669"/>
    <property type="project" value="TreeGrafter"/>
</dbReference>
<dbReference type="Proteomes" id="UP001362899">
    <property type="component" value="Unassembled WGS sequence"/>
</dbReference>
<evidence type="ECO:0000313" key="7">
    <source>
        <dbReference type="EMBL" id="GMM52169.1"/>
    </source>
</evidence>
<evidence type="ECO:0000256" key="3">
    <source>
        <dbReference type="ARBA" id="ARBA00022737"/>
    </source>
</evidence>
<dbReference type="InterPro" id="IPR037593">
    <property type="entry name" value="MIOS/Sea4"/>
</dbReference>
<dbReference type="PANTHER" id="PTHR16453:SF9">
    <property type="entry name" value="GATOR COMPLEX PROTEIN MIOS"/>
    <property type="match status" value="1"/>
</dbReference>
<dbReference type="Pfam" id="PF17034">
    <property type="entry name" value="zinc_ribbon_16"/>
    <property type="match status" value="1"/>
</dbReference>
<dbReference type="GO" id="GO:0005737">
    <property type="term" value="C:cytoplasm"/>
    <property type="evidence" value="ECO:0007669"/>
    <property type="project" value="TreeGrafter"/>
</dbReference>
<dbReference type="SUPFAM" id="SSF50978">
    <property type="entry name" value="WD40 repeat-like"/>
    <property type="match status" value="1"/>
</dbReference>
<dbReference type="InterPro" id="IPR015943">
    <property type="entry name" value="WD40/YVTN_repeat-like_dom_sf"/>
</dbReference>
<keyword evidence="2" id="KW-0853">WD repeat</keyword>
<dbReference type="Gene3D" id="2.130.10.10">
    <property type="entry name" value="YVTN repeat-like/Quinoprotein amine dehydrogenase"/>
    <property type="match status" value="1"/>
</dbReference>
<comment type="caution">
    <text evidence="7">The sequence shown here is derived from an EMBL/GenBank/DDBJ whole genome shotgun (WGS) entry which is preliminary data.</text>
</comment>
<dbReference type="InterPro" id="IPR036322">
    <property type="entry name" value="WD40_repeat_dom_sf"/>
</dbReference>
<evidence type="ECO:0000259" key="6">
    <source>
        <dbReference type="Pfam" id="PF21719"/>
    </source>
</evidence>
<evidence type="ECO:0000259" key="5">
    <source>
        <dbReference type="Pfam" id="PF17034"/>
    </source>
</evidence>
<keyword evidence="8" id="KW-1185">Reference proteome</keyword>
<name>A0AAV5RKU3_STABA</name>
<sequence>MSNIVHANAWDTNDTQVFIGLGLGRDEIFKYNLVNNEGSRQVGFDTEDVVRTFDFSPVMADLVAYGHRSGVFTLRKFGESPMHIFKPEISRKCNTITFSTNGLVATGYDKHKQIDSLLVYDAGSLSKEPLVSTCSMDPVYTAKFVNSMPHSLIYGTGRAIREYDTRSGSTVYSLSTNLSTGIKSNLFDNNIFASCGGVGSVGIWDRRMLNNSTHAVNPGSNANSTVADPLLVIPRALPDAEASFRFSNSSPNEIGCLHSNAHIRRYKLSRTTELYSENDSYFVEKVFDVKTNTDKVTAFDYATDVNNDELMFVCIRQSGTVFTMPVSEPLSNIYFDPSNNFKSLKLPQKLVEIGPHMTSTDLATLDSVFQSDSSAEESVNESESESESDGESIKKVQRPNEDRKSISRLLQSDINSVMQHRALAGYSLTPDHNAGLVEQSPSLKAAWNYISKQLSFDYLSDNEVDLRFAGVIGVWRGLSADSLKLRCKDGKPSGKAVDLAVKQAVRKAGRLVYTYVEDDAFLYRQLCLRLCGWDFGLPELESKLLELEERKQFEKAAGWALFHNNVGRAVESLAKSRRKSHRLMATAVSGYHMYKNVSNNNIWREQCRRLASEAGTPYLRAIFAFVADGSWLDVVDDPSLPLTERLGIALRFLPKKEVSKFLSSLQTRALNSGDLESLVLTGMAHQTVKLFQTYADRSGDVQTVALLACYGFPQYFTDTIVDQWLTEYKLLLNAWQYYPQRAKLDICRTRLRTELHKENRAFRGTINSESTQAFLRCSYCHKLVNSLPLGSNGVWNKCPHCNYALPPCGVCAMQLGPCLDDKEESDRWPTFCLNCNHGFHSVHARQWFKRYNACPVQNCTCLCGLTFI</sequence>
<comment type="similarity">
    <text evidence="1">Belongs to the WD repeat mio family.</text>
</comment>
<evidence type="ECO:0000256" key="1">
    <source>
        <dbReference type="ARBA" id="ARBA00009713"/>
    </source>
</evidence>